<dbReference type="AlphaFoldDB" id="A0AB39S6H3"/>
<sequence>MAKEPGVKKKPEINAVVGGLVDAGSEEAVTLTGFVSASSREGYVRLFTALNNMSRSIEIAESDILASVELPKSGLGAVALWVKRDAALHHHIVETAASCATRTSSGGGFTTVRRGGLRMRVRPQARDVCTCEYFCDGTQCVPCTCECLPQ</sequence>
<reference evidence="1" key="1">
    <citation type="submission" date="2024-07" db="EMBL/GenBank/DDBJ databases">
        <authorList>
            <person name="Yu S.T."/>
        </authorList>
    </citation>
    <scope>NUCLEOTIDE SEQUENCE</scope>
    <source>
        <strain evidence="1">R35</strain>
    </source>
</reference>
<organism evidence="1">
    <name type="scientific">Streptomyces sp. R35</name>
    <dbReference type="NCBI Taxonomy" id="3238630"/>
    <lineage>
        <taxon>Bacteria</taxon>
        <taxon>Bacillati</taxon>
        <taxon>Actinomycetota</taxon>
        <taxon>Actinomycetes</taxon>
        <taxon>Kitasatosporales</taxon>
        <taxon>Streptomycetaceae</taxon>
        <taxon>Streptomyces</taxon>
    </lineage>
</organism>
<accession>A0AB39S6H3</accession>
<name>A0AB39S6H3_9ACTN</name>
<gene>
    <name evidence="1" type="ORF">AB5J50_21345</name>
</gene>
<dbReference type="RefSeq" id="WP_369260028.1">
    <property type="nucleotide sequence ID" value="NZ_CP163440.1"/>
</dbReference>
<evidence type="ECO:0000313" key="1">
    <source>
        <dbReference type="EMBL" id="XDQ63163.1"/>
    </source>
</evidence>
<proteinExistence type="predicted"/>
<protein>
    <submittedName>
        <fullName evidence="1">Uncharacterized protein</fullName>
    </submittedName>
</protein>
<dbReference type="EMBL" id="CP163440">
    <property type="protein sequence ID" value="XDQ63163.1"/>
    <property type="molecule type" value="Genomic_DNA"/>
</dbReference>